<dbReference type="Proteomes" id="UP001054837">
    <property type="component" value="Unassembled WGS sequence"/>
</dbReference>
<evidence type="ECO:0000313" key="2">
    <source>
        <dbReference type="Proteomes" id="UP001054837"/>
    </source>
</evidence>
<reference evidence="1 2" key="1">
    <citation type="submission" date="2021-06" db="EMBL/GenBank/DDBJ databases">
        <title>Caerostris darwini draft genome.</title>
        <authorList>
            <person name="Kono N."/>
            <person name="Arakawa K."/>
        </authorList>
    </citation>
    <scope>NUCLEOTIDE SEQUENCE [LARGE SCALE GENOMIC DNA]</scope>
</reference>
<accession>A0AAV4VYQ5</accession>
<proteinExistence type="predicted"/>
<organism evidence="1 2">
    <name type="scientific">Caerostris darwini</name>
    <dbReference type="NCBI Taxonomy" id="1538125"/>
    <lineage>
        <taxon>Eukaryota</taxon>
        <taxon>Metazoa</taxon>
        <taxon>Ecdysozoa</taxon>
        <taxon>Arthropoda</taxon>
        <taxon>Chelicerata</taxon>
        <taxon>Arachnida</taxon>
        <taxon>Araneae</taxon>
        <taxon>Araneomorphae</taxon>
        <taxon>Entelegynae</taxon>
        <taxon>Araneoidea</taxon>
        <taxon>Araneidae</taxon>
        <taxon>Caerostris</taxon>
    </lineage>
</organism>
<evidence type="ECO:0000313" key="1">
    <source>
        <dbReference type="EMBL" id="GIY75447.1"/>
    </source>
</evidence>
<keyword evidence="2" id="KW-1185">Reference proteome</keyword>
<name>A0AAV4VYQ5_9ARAC</name>
<dbReference type="AlphaFoldDB" id="A0AAV4VYQ5"/>
<evidence type="ECO:0008006" key="3">
    <source>
        <dbReference type="Google" id="ProtNLM"/>
    </source>
</evidence>
<sequence>MPPFCLKGSFLPTFNFFTSNLSINLHDKKSEALLHSLALETIVDRYPMDTWLHIYTDDTAQEDCFAGASFYCENLFEGFCAMCLIATNFEAEIEAVRQGTFYLSDTNIAYRYAVFLVDSQSMILSLCSTHCDSAQVEETKHRISELNCGGNHIPVDPQSLLHP</sequence>
<gene>
    <name evidence="1" type="primary">AVEN_63787_1</name>
    <name evidence="1" type="ORF">CDAR_21221</name>
</gene>
<comment type="caution">
    <text evidence="1">The sequence shown here is derived from an EMBL/GenBank/DDBJ whole genome shotgun (WGS) entry which is preliminary data.</text>
</comment>
<protein>
    <recommendedName>
        <fullName evidence="3">RNase H type-1 domain-containing protein</fullName>
    </recommendedName>
</protein>
<dbReference type="EMBL" id="BPLQ01013869">
    <property type="protein sequence ID" value="GIY75447.1"/>
    <property type="molecule type" value="Genomic_DNA"/>
</dbReference>